<keyword evidence="2 4" id="KW-0808">Transferase</keyword>
<dbReference type="KEGG" id="nyu:D7D52_21655"/>
<evidence type="ECO:0000313" key="5">
    <source>
        <dbReference type="EMBL" id="AYF76008.1"/>
    </source>
</evidence>
<sequence length="371" mass="36812">MKNPQPRRVLLAPDKFKGSLTAAEAAAALERGIIRFAPETAVRQAPIADGGDGTLDAFVAAGWEQVEIESYGPTLAPVQTSYAVRGATAVIELAAVSGISKLPAGQHDPLHATTYGVGDVIGDALDRGARDIVLGLGGSASTDGGAGMLQALGLRVLDADGNELPCGGAALARAVRIDRSGLHPALADATLTLAGDVDNPLLGPNGAAAVYAAQKGADDDQIANLEAALKNWAAVLGPEWAEKPGAGAAGGAGFGALAALGARMRSGIDVVLTLIDFPAQLADADLVVTGEGSLDQQSLSGKAPIGVCAAARAAGVPVIVVAGRVQLTAEQLKAAGFAAAYALSELEPDPAASMVDAAALLECVGASIVGG</sequence>
<dbReference type="PANTHER" id="PTHR21599:SF0">
    <property type="entry name" value="GLYCERATE KINASE"/>
    <property type="match status" value="1"/>
</dbReference>
<dbReference type="InterPro" id="IPR018193">
    <property type="entry name" value="Glyc_kinase_flavodox-like_fold"/>
</dbReference>
<dbReference type="InterPro" id="IPR004381">
    <property type="entry name" value="Glycerate_kinase"/>
</dbReference>
<dbReference type="RefSeq" id="WP_120739095.1">
    <property type="nucleotide sequence ID" value="NZ_CP032568.1"/>
</dbReference>
<keyword evidence="6" id="KW-1185">Reference proteome</keyword>
<proteinExistence type="inferred from homology"/>
<dbReference type="GO" id="GO:0031388">
    <property type="term" value="P:organic acid phosphorylation"/>
    <property type="evidence" value="ECO:0007669"/>
    <property type="project" value="UniProtKB-UniRule"/>
</dbReference>
<gene>
    <name evidence="5" type="ORF">D7D52_21655</name>
</gene>
<dbReference type="EMBL" id="CP032568">
    <property type="protein sequence ID" value="AYF76008.1"/>
    <property type="molecule type" value="Genomic_DNA"/>
</dbReference>
<evidence type="ECO:0000256" key="4">
    <source>
        <dbReference type="PIRNR" id="PIRNR006078"/>
    </source>
</evidence>
<dbReference type="NCBIfam" id="TIGR00045">
    <property type="entry name" value="glycerate kinase"/>
    <property type="match status" value="1"/>
</dbReference>
<dbReference type="Proteomes" id="UP000267164">
    <property type="component" value="Chromosome"/>
</dbReference>
<dbReference type="Pfam" id="PF02595">
    <property type="entry name" value="Gly_kinase"/>
    <property type="match status" value="1"/>
</dbReference>
<name>A0A386ZES0_9NOCA</name>
<accession>A0A386ZES0</accession>
<dbReference type="SUPFAM" id="SSF110738">
    <property type="entry name" value="Glycerate kinase I"/>
    <property type="match status" value="1"/>
</dbReference>
<comment type="similarity">
    <text evidence="1 4">Belongs to the glycerate kinase type-1 family.</text>
</comment>
<dbReference type="GO" id="GO:0008887">
    <property type="term" value="F:glycerate kinase activity"/>
    <property type="evidence" value="ECO:0007669"/>
    <property type="project" value="UniProtKB-UniRule"/>
</dbReference>
<protein>
    <submittedName>
        <fullName evidence="5">Glycerate kinase</fullName>
    </submittedName>
</protein>
<dbReference type="OrthoDB" id="9774290at2"/>
<evidence type="ECO:0000313" key="6">
    <source>
        <dbReference type="Proteomes" id="UP000267164"/>
    </source>
</evidence>
<reference evidence="5 6" key="1">
    <citation type="submission" date="2018-09" db="EMBL/GenBank/DDBJ databases">
        <title>Nocardia yunnanensis sp. nov., an actinomycete isolated from a soil sample.</title>
        <authorList>
            <person name="Zhang J."/>
        </authorList>
    </citation>
    <scope>NUCLEOTIDE SEQUENCE [LARGE SCALE GENOMIC DNA]</scope>
    <source>
        <strain evidence="5 6">CFHS0054</strain>
    </source>
</reference>
<dbReference type="Gene3D" id="3.90.1510.10">
    <property type="entry name" value="Glycerate kinase, domain 2"/>
    <property type="match status" value="1"/>
</dbReference>
<dbReference type="InterPro" id="IPR018197">
    <property type="entry name" value="Glycerate_kinase_RE-like"/>
</dbReference>
<evidence type="ECO:0000256" key="1">
    <source>
        <dbReference type="ARBA" id="ARBA00006284"/>
    </source>
</evidence>
<organism evidence="5 6">
    <name type="scientific">Nocardia yunnanensis</name>
    <dbReference type="NCBI Taxonomy" id="2382165"/>
    <lineage>
        <taxon>Bacteria</taxon>
        <taxon>Bacillati</taxon>
        <taxon>Actinomycetota</taxon>
        <taxon>Actinomycetes</taxon>
        <taxon>Mycobacteriales</taxon>
        <taxon>Nocardiaceae</taxon>
        <taxon>Nocardia</taxon>
    </lineage>
</organism>
<dbReference type="AlphaFoldDB" id="A0A386ZES0"/>
<dbReference type="Gene3D" id="3.40.50.10350">
    <property type="entry name" value="Glycerate kinase, domain 1"/>
    <property type="match status" value="1"/>
</dbReference>
<evidence type="ECO:0000256" key="3">
    <source>
        <dbReference type="ARBA" id="ARBA00022777"/>
    </source>
</evidence>
<evidence type="ECO:0000256" key="2">
    <source>
        <dbReference type="ARBA" id="ARBA00022679"/>
    </source>
</evidence>
<dbReference type="PIRSF" id="PIRSF006078">
    <property type="entry name" value="GlxK"/>
    <property type="match status" value="1"/>
</dbReference>
<dbReference type="InterPro" id="IPR036129">
    <property type="entry name" value="Glycerate_kinase_sf"/>
</dbReference>
<keyword evidence="3 4" id="KW-0418">Kinase</keyword>
<dbReference type="PANTHER" id="PTHR21599">
    <property type="entry name" value="GLYCERATE KINASE"/>
    <property type="match status" value="1"/>
</dbReference>